<keyword evidence="2" id="KW-1185">Reference proteome</keyword>
<gene>
    <name evidence="1" type="ORF">EV182_001106</name>
</gene>
<dbReference type="EMBL" id="JAMZIH010000128">
    <property type="protein sequence ID" value="KAJ1679896.1"/>
    <property type="molecule type" value="Genomic_DNA"/>
</dbReference>
<comment type="caution">
    <text evidence="1">The sequence shown here is derived from an EMBL/GenBank/DDBJ whole genome shotgun (WGS) entry which is preliminary data.</text>
</comment>
<organism evidence="1 2">
    <name type="scientific">Spiromyces aspiralis</name>
    <dbReference type="NCBI Taxonomy" id="68401"/>
    <lineage>
        <taxon>Eukaryota</taxon>
        <taxon>Fungi</taxon>
        <taxon>Fungi incertae sedis</taxon>
        <taxon>Zoopagomycota</taxon>
        <taxon>Kickxellomycotina</taxon>
        <taxon>Kickxellomycetes</taxon>
        <taxon>Kickxellales</taxon>
        <taxon>Kickxellaceae</taxon>
        <taxon>Spiromyces</taxon>
    </lineage>
</organism>
<protein>
    <submittedName>
        <fullName evidence="1">Uncharacterized protein</fullName>
    </submittedName>
</protein>
<dbReference type="Proteomes" id="UP001145114">
    <property type="component" value="Unassembled WGS sequence"/>
</dbReference>
<name>A0ACC1HUA3_9FUNG</name>
<proteinExistence type="predicted"/>
<accession>A0ACC1HUA3</accession>
<reference evidence="1" key="1">
    <citation type="submission" date="2022-06" db="EMBL/GenBank/DDBJ databases">
        <title>Phylogenomic reconstructions and comparative analyses of Kickxellomycotina fungi.</title>
        <authorList>
            <person name="Reynolds N.K."/>
            <person name="Stajich J.E."/>
            <person name="Barry K."/>
            <person name="Grigoriev I.V."/>
            <person name="Crous P."/>
            <person name="Smith M.E."/>
        </authorList>
    </citation>
    <scope>NUCLEOTIDE SEQUENCE</scope>
    <source>
        <strain evidence="1">RSA 2271</strain>
    </source>
</reference>
<sequence length="1588" mass="176366">MRANDRHKFFLVYNSALDAVPVSLFILILGSRALYHIVWPRCRHNNGYTPLQDNPSSCACSSDCNSASPSPVIGSSAVLKKSDNRLLLGAISCPLAIALASLHAVYLATAVRDHHHSPAALLASLAEATGWVLVALSTILSTIKLRSDHSCDYRPAWSLYTRGFYTLSFALTIFKGYWHWFAPGAESTPFLIGADWDTKWLLVTFVFSAALFALVVLCQNSPYYQVPLDSPFTPTESGVAYPEEKLAPSPEIGISWFDWCFFTWLVPTLRKGMTKPLGYHDLYSLPHCDKPTHNWRRFRRHKLPGRSLLHSLIFTFLPEISLQFALTLVLSLLVYCDPYFLRRTLQYIHDSSVRSTRAAFLDVFAMFSLSIIKVAIQQRVLWIGRKIGIHLKCILIGELSVKTLKRRGKSSDSSSGNDKNSTDSGASGKESGSVENGKGVSAAADGKVMNLMTSDFSRITEFAAYIDNIYEPLFRLVLGLIYLYWLLGIPSLFGASIMLVYYLISRRVIAYITKLESARNAASDERLSKITELIQGIRVVKLFGWESQFVKRITDLRETQLGYLWKAFKAWSTFSFYSSYGPMLVILVTFGLYTGVFGHQMTAELAFTSISIFQILSDAFDHFPIVLNWMIGSMVSLQRIASYLDQLEVQPLEERIIPADCSASVSGRPDSGLGFDNVTLIWETDNKEEDLGQQQQPSDNIHGADTLLPNTPTSSEFKDGDDKAPEAGDEGRPLLPPASAYNANNGNLSYESLSSTPPSGEDCGNHGPSKAAAKPFSLVNIDLGFPENGITIIAGPTGSGKTSLLLALVGEMTVVAGKLRKADFQSQHESPVGASAINLYTKIEPMGPSEEPVPKATTDKTEDEFNRERLENSEGAVSPVASTSQLGEEEIDTGYVKLEVWTTYLRALGGPGFWIYLLGSYAIVQTGMIFQDYWIRIWVSNIESSSSTADVNGSGDNTVVKAWFSGGPLSSWLREWQPGLAVARMFSHGVGYYAGSLSNLVATTSYPAAPSEPPMEREAAPQHGLQYWLGIYILIGVVYVTIRTVMFFYTYFASVRASRAIHARVLDRVVHATPKFFETTPIGRIVNRFSRDMQAIDEWNIDTIRWCISEALGVVGVLVVVSYVTPIFVFVAVAIAVVYVAVGAYYLTAVRELKRLESNTLSPLLSHFSEAILGTTTIRAFGKQDMYVDAAIKHIDTHNRPSYLIWGCNRWLGVWAEMSGSLVTFISALFIVSGIYELDAGMAGFALSYAMTLSFHMLFLVHMYVDTEVYMNSVERARQYFGLEQEAPSIIEGRRPPEDWPRSGHVVVKDLTIEYNPGEPVLHNLSFEVKPGEKVGVVGRTGAGKSTLSLAFLRFVEATGGSIVLDNIDISQIGLEDLRRKVTIIPQDPTLFDGTIRMNLDPFNDYSDEAIWEAMRRTYLVADKEERSEEQEPDGEEDRGAAAKLLGKQSVFTSLDAPIHDSGSNLSLGQRQLVALARALLRSSRVIIMDEATASVDFQTDRLIQTTIRGPEFKDSTLLCIAHRLRTIMDYDRVLVLDKGEIVEFDTPWNLLTKYGEDGLFYQLCQRSHEYDKLYEIAKAKHKSMGSD</sequence>
<evidence type="ECO:0000313" key="2">
    <source>
        <dbReference type="Proteomes" id="UP001145114"/>
    </source>
</evidence>
<evidence type="ECO:0000313" key="1">
    <source>
        <dbReference type="EMBL" id="KAJ1679896.1"/>
    </source>
</evidence>